<dbReference type="EMBL" id="JBBNAE010000001">
    <property type="protein sequence ID" value="KAK9155294.1"/>
    <property type="molecule type" value="Genomic_DNA"/>
</dbReference>
<sequence length="102" mass="11829">MRSTTVSVFVSGGLRKKPATTSTEQKMLLKKRWRGRKKLLVERGENKHERKRVGEKIGGGEGEISKENQRTEKGKKGERNEGRRHQQRKGHRSEPRHHQPPI</sequence>
<evidence type="ECO:0000256" key="1">
    <source>
        <dbReference type="SAM" id="MobiDB-lite"/>
    </source>
</evidence>
<feature type="compositionally biased region" description="Basic and acidic residues" evidence="1">
    <location>
        <begin position="39"/>
        <end position="55"/>
    </location>
</feature>
<dbReference type="AlphaFoldDB" id="A0AAP0KPT8"/>
<feature type="compositionally biased region" description="Basic and acidic residues" evidence="1">
    <location>
        <begin position="63"/>
        <end position="84"/>
    </location>
</feature>
<feature type="compositionally biased region" description="Basic and acidic residues" evidence="1">
    <location>
        <begin position="92"/>
        <end position="102"/>
    </location>
</feature>
<comment type="caution">
    <text evidence="2">The sequence shown here is derived from an EMBL/GenBank/DDBJ whole genome shotgun (WGS) entry which is preliminary data.</text>
</comment>
<accession>A0AAP0KPT8</accession>
<organism evidence="2 3">
    <name type="scientific">Stephania japonica</name>
    <dbReference type="NCBI Taxonomy" id="461633"/>
    <lineage>
        <taxon>Eukaryota</taxon>
        <taxon>Viridiplantae</taxon>
        <taxon>Streptophyta</taxon>
        <taxon>Embryophyta</taxon>
        <taxon>Tracheophyta</taxon>
        <taxon>Spermatophyta</taxon>
        <taxon>Magnoliopsida</taxon>
        <taxon>Ranunculales</taxon>
        <taxon>Menispermaceae</taxon>
        <taxon>Menispermoideae</taxon>
        <taxon>Cissampelideae</taxon>
        <taxon>Stephania</taxon>
    </lineage>
</organism>
<feature type="region of interest" description="Disordered" evidence="1">
    <location>
        <begin position="1"/>
        <end position="102"/>
    </location>
</feature>
<name>A0AAP0KPT8_9MAGN</name>
<evidence type="ECO:0000313" key="2">
    <source>
        <dbReference type="EMBL" id="KAK9155294.1"/>
    </source>
</evidence>
<evidence type="ECO:0000313" key="3">
    <source>
        <dbReference type="Proteomes" id="UP001417504"/>
    </source>
</evidence>
<keyword evidence="3" id="KW-1185">Reference proteome</keyword>
<protein>
    <submittedName>
        <fullName evidence="2">Uncharacterized protein</fullName>
    </submittedName>
</protein>
<dbReference type="Proteomes" id="UP001417504">
    <property type="component" value="Unassembled WGS sequence"/>
</dbReference>
<proteinExistence type="predicted"/>
<feature type="compositionally biased region" description="Basic residues" evidence="1">
    <location>
        <begin position="28"/>
        <end position="38"/>
    </location>
</feature>
<reference evidence="2 3" key="1">
    <citation type="submission" date="2024-01" db="EMBL/GenBank/DDBJ databases">
        <title>Genome assemblies of Stephania.</title>
        <authorList>
            <person name="Yang L."/>
        </authorList>
    </citation>
    <scope>NUCLEOTIDE SEQUENCE [LARGE SCALE GENOMIC DNA]</scope>
    <source>
        <strain evidence="2">QJT</strain>
        <tissue evidence="2">Leaf</tissue>
    </source>
</reference>
<gene>
    <name evidence="2" type="ORF">Sjap_002774</name>
</gene>